<comment type="catalytic activity">
    <reaction evidence="8">
        <text>a 6-O-methyl-2'-deoxyguanosine in DNA + L-cysteinyl-[protein] = S-methyl-L-cysteinyl-[protein] + a 2'-deoxyguanosine in DNA</text>
        <dbReference type="Rhea" id="RHEA:24000"/>
        <dbReference type="Rhea" id="RHEA-COMP:10131"/>
        <dbReference type="Rhea" id="RHEA-COMP:10132"/>
        <dbReference type="Rhea" id="RHEA-COMP:11367"/>
        <dbReference type="Rhea" id="RHEA-COMP:11368"/>
        <dbReference type="ChEBI" id="CHEBI:29950"/>
        <dbReference type="ChEBI" id="CHEBI:82612"/>
        <dbReference type="ChEBI" id="CHEBI:85445"/>
        <dbReference type="ChEBI" id="CHEBI:85448"/>
        <dbReference type="EC" id="2.1.1.63"/>
    </reaction>
</comment>
<evidence type="ECO:0000256" key="3">
    <source>
        <dbReference type="ARBA" id="ARBA00011918"/>
    </source>
</evidence>
<comment type="caution">
    <text evidence="11">The sequence shown here is derived from an EMBL/GenBank/DDBJ whole genome shotgun (WGS) entry which is preliminary data.</text>
</comment>
<dbReference type="InterPro" id="IPR014048">
    <property type="entry name" value="MethylDNA_cys_MeTrfase_DNA-bd"/>
</dbReference>
<evidence type="ECO:0000313" key="12">
    <source>
        <dbReference type="Proteomes" id="UP000285625"/>
    </source>
</evidence>
<evidence type="ECO:0000256" key="4">
    <source>
        <dbReference type="ARBA" id="ARBA00022603"/>
    </source>
</evidence>
<evidence type="ECO:0000259" key="9">
    <source>
        <dbReference type="Pfam" id="PF01035"/>
    </source>
</evidence>
<feature type="domain" description="Methylguanine DNA methyltransferase ribonuclease-like" evidence="10">
    <location>
        <begin position="3"/>
        <end position="80"/>
    </location>
</feature>
<dbReference type="PROSITE" id="PS00374">
    <property type="entry name" value="MGMT"/>
    <property type="match status" value="1"/>
</dbReference>
<name>A0A0A8HNG3_STAHY</name>
<dbReference type="NCBIfam" id="TIGR00589">
    <property type="entry name" value="ogt"/>
    <property type="match status" value="1"/>
</dbReference>
<evidence type="ECO:0000256" key="2">
    <source>
        <dbReference type="ARBA" id="ARBA00008711"/>
    </source>
</evidence>
<reference evidence="11 12" key="1">
    <citation type="journal article" date="2016" name="Front. Microbiol.">
        <title>Comprehensive Phylogenetic Analysis of Bovine Non-aureus Staphylococci Species Based on Whole-Genome Sequencing.</title>
        <authorList>
            <person name="Naushad S."/>
            <person name="Barkema H.W."/>
            <person name="Luby C."/>
            <person name="Condas L.A."/>
            <person name="Nobrega D.B."/>
            <person name="Carson D.A."/>
            <person name="De Buck J."/>
        </authorList>
    </citation>
    <scope>NUCLEOTIDE SEQUENCE [LARGE SCALE GENOMIC DNA]</scope>
    <source>
        <strain evidence="11 12">SNUC 5959</strain>
    </source>
</reference>
<dbReference type="EC" id="2.1.1.63" evidence="3"/>
<evidence type="ECO:0000259" key="10">
    <source>
        <dbReference type="Pfam" id="PF02870"/>
    </source>
</evidence>
<dbReference type="Pfam" id="PF02870">
    <property type="entry name" value="Methyltransf_1N"/>
    <property type="match status" value="1"/>
</dbReference>
<dbReference type="SUPFAM" id="SSF53155">
    <property type="entry name" value="Methylated DNA-protein cysteine methyltransferase domain"/>
    <property type="match status" value="1"/>
</dbReference>
<evidence type="ECO:0000256" key="7">
    <source>
        <dbReference type="ARBA" id="ARBA00023204"/>
    </source>
</evidence>
<dbReference type="KEGG" id="shu:SHYC_04135"/>
<dbReference type="CDD" id="cd06445">
    <property type="entry name" value="ATase"/>
    <property type="match status" value="1"/>
</dbReference>
<dbReference type="InterPro" id="IPR008332">
    <property type="entry name" value="MethylG_MeTrfase_N"/>
</dbReference>
<evidence type="ECO:0000256" key="6">
    <source>
        <dbReference type="ARBA" id="ARBA00022763"/>
    </source>
</evidence>
<dbReference type="GO" id="GO:0003908">
    <property type="term" value="F:methylated-DNA-[protein]-cysteine S-methyltransferase activity"/>
    <property type="evidence" value="ECO:0007669"/>
    <property type="project" value="UniProtKB-EC"/>
</dbReference>
<dbReference type="GO" id="GO:0006281">
    <property type="term" value="P:DNA repair"/>
    <property type="evidence" value="ECO:0007669"/>
    <property type="project" value="UniProtKB-KW"/>
</dbReference>
<dbReference type="STRING" id="1284.SHYC_04135"/>
<dbReference type="EMBL" id="QXVO01000061">
    <property type="protein sequence ID" value="RIO42698.1"/>
    <property type="molecule type" value="Genomic_DNA"/>
</dbReference>
<dbReference type="Gene3D" id="1.10.10.10">
    <property type="entry name" value="Winged helix-like DNA-binding domain superfamily/Winged helix DNA-binding domain"/>
    <property type="match status" value="1"/>
</dbReference>
<dbReference type="HOGENOM" id="CLU_000445_52_2_9"/>
<dbReference type="GO" id="GO:0032259">
    <property type="term" value="P:methylation"/>
    <property type="evidence" value="ECO:0007669"/>
    <property type="project" value="UniProtKB-KW"/>
</dbReference>
<comment type="similarity">
    <text evidence="2">Belongs to the MGMT family.</text>
</comment>
<evidence type="ECO:0000256" key="8">
    <source>
        <dbReference type="ARBA" id="ARBA00049348"/>
    </source>
</evidence>
<keyword evidence="4 11" id="KW-0489">Methyltransferase</keyword>
<dbReference type="PANTHER" id="PTHR10815">
    <property type="entry name" value="METHYLATED-DNA--PROTEIN-CYSTEINE METHYLTRANSFERASE"/>
    <property type="match status" value="1"/>
</dbReference>
<protein>
    <recommendedName>
        <fullName evidence="3">methylated-DNA--[protein]-cysteine S-methyltransferase</fullName>
        <ecNumber evidence="3">2.1.1.63</ecNumber>
    </recommendedName>
</protein>
<dbReference type="RefSeq" id="WP_039644723.1">
    <property type="nucleotide sequence ID" value="NZ_CP008747.1"/>
</dbReference>
<keyword evidence="7" id="KW-0234">DNA repair</keyword>
<dbReference type="SUPFAM" id="SSF46767">
    <property type="entry name" value="Methylated DNA-protein cysteine methyltransferase, C-terminal domain"/>
    <property type="match status" value="1"/>
</dbReference>
<dbReference type="Gene3D" id="3.30.160.70">
    <property type="entry name" value="Methylated DNA-protein cysteine methyltransferase domain"/>
    <property type="match status" value="1"/>
</dbReference>
<evidence type="ECO:0000256" key="5">
    <source>
        <dbReference type="ARBA" id="ARBA00022679"/>
    </source>
</evidence>
<accession>A0A0A8HNG3</accession>
<dbReference type="Proteomes" id="UP000285625">
    <property type="component" value="Unassembled WGS sequence"/>
</dbReference>
<dbReference type="Pfam" id="PF01035">
    <property type="entry name" value="DNA_binding_1"/>
    <property type="match status" value="1"/>
</dbReference>
<dbReference type="GeneID" id="41072658"/>
<dbReference type="InterPro" id="IPR036388">
    <property type="entry name" value="WH-like_DNA-bd_sf"/>
</dbReference>
<sequence length="175" mass="19882">MKLYYKDFQTPLGDMRAVANDDAIVLLSFKDSKDFLSAQNKIQQYYTLIQISNHPIISKLIYEISAYFYGECTTLKTPIQYVFGTSFQHSVWDALQKVKTGETVHYATIAEWIGKPKSVRAVATAIGLNPLSIIIPCHRVIRKDGGLGGFNSGLYRKRHLLKLETYIKTKHPPLK</sequence>
<dbReference type="FunFam" id="1.10.10.10:FF:000214">
    <property type="entry name" value="Methylated-DNA--protein-cysteine methyltransferase"/>
    <property type="match status" value="1"/>
</dbReference>
<dbReference type="InterPro" id="IPR036217">
    <property type="entry name" value="MethylDNA_cys_MeTrfase_DNAb"/>
</dbReference>
<dbReference type="InterPro" id="IPR001497">
    <property type="entry name" value="MethylDNA_cys_MeTrfase_AS"/>
</dbReference>
<feature type="domain" description="Methylated-DNA-[protein]-cysteine S-methyltransferase DNA binding" evidence="9">
    <location>
        <begin position="86"/>
        <end position="165"/>
    </location>
</feature>
<evidence type="ECO:0000313" key="11">
    <source>
        <dbReference type="EMBL" id="RIO42698.1"/>
    </source>
</evidence>
<dbReference type="InterPro" id="IPR036631">
    <property type="entry name" value="MGMT_N_sf"/>
</dbReference>
<evidence type="ECO:0000256" key="1">
    <source>
        <dbReference type="ARBA" id="ARBA00001286"/>
    </source>
</evidence>
<dbReference type="AlphaFoldDB" id="A0A0A8HNG3"/>
<gene>
    <name evidence="11" type="ORF">BUZ57_11760</name>
</gene>
<dbReference type="PANTHER" id="PTHR10815:SF13">
    <property type="entry name" value="METHYLATED-DNA--PROTEIN-CYSTEINE METHYLTRANSFERASE"/>
    <property type="match status" value="1"/>
</dbReference>
<organism evidence="11 12">
    <name type="scientific">Staphylococcus hyicus</name>
    <dbReference type="NCBI Taxonomy" id="1284"/>
    <lineage>
        <taxon>Bacteria</taxon>
        <taxon>Bacillati</taxon>
        <taxon>Bacillota</taxon>
        <taxon>Bacilli</taxon>
        <taxon>Bacillales</taxon>
        <taxon>Staphylococcaceae</taxon>
        <taxon>Staphylococcus</taxon>
    </lineage>
</organism>
<keyword evidence="6" id="KW-0227">DNA damage</keyword>
<keyword evidence="5 11" id="KW-0808">Transferase</keyword>
<proteinExistence type="inferred from homology"/>
<comment type="catalytic activity">
    <reaction evidence="1">
        <text>a 4-O-methyl-thymidine in DNA + L-cysteinyl-[protein] = a thymidine in DNA + S-methyl-L-cysteinyl-[protein]</text>
        <dbReference type="Rhea" id="RHEA:53428"/>
        <dbReference type="Rhea" id="RHEA-COMP:10131"/>
        <dbReference type="Rhea" id="RHEA-COMP:10132"/>
        <dbReference type="Rhea" id="RHEA-COMP:13555"/>
        <dbReference type="Rhea" id="RHEA-COMP:13556"/>
        <dbReference type="ChEBI" id="CHEBI:29950"/>
        <dbReference type="ChEBI" id="CHEBI:82612"/>
        <dbReference type="ChEBI" id="CHEBI:137386"/>
        <dbReference type="ChEBI" id="CHEBI:137387"/>
        <dbReference type="EC" id="2.1.1.63"/>
    </reaction>
</comment>